<evidence type="ECO:0000256" key="7">
    <source>
        <dbReference type="ARBA" id="ARBA00022989"/>
    </source>
</evidence>
<gene>
    <name evidence="10" type="ORF">AQUCO_00300771v1</name>
</gene>
<accession>A0A2G5F0J5</accession>
<feature type="transmembrane region" description="Helical" evidence="9">
    <location>
        <begin position="21"/>
        <end position="41"/>
    </location>
</feature>
<evidence type="ECO:0000256" key="6">
    <source>
        <dbReference type="ARBA" id="ARBA00022737"/>
    </source>
</evidence>
<dbReference type="InterPro" id="IPR004316">
    <property type="entry name" value="SWEET_rpt"/>
</dbReference>
<evidence type="ECO:0000313" key="11">
    <source>
        <dbReference type="Proteomes" id="UP000230069"/>
    </source>
</evidence>
<evidence type="ECO:0000256" key="3">
    <source>
        <dbReference type="ARBA" id="ARBA00022448"/>
    </source>
</evidence>
<evidence type="ECO:0008006" key="12">
    <source>
        <dbReference type="Google" id="ProtNLM"/>
    </source>
</evidence>
<protein>
    <recommendedName>
        <fullName evidence="12">Bidirectional sugar transporter SWEET</fullName>
    </recommendedName>
</protein>
<sequence>MFCIAMITSSIAMQDRNLRRVMVGSFGFVASIAMYGSPLVAMKRVIQTRSVEYMPFFLSFFSFLTSSLWMAYGLLSLDFLLASPNLLGVPLGVLQLVLYCLYCNENPDKKPYKVDLENGENTNLITPLISDTPDVKNEKV</sequence>
<keyword evidence="11" id="KW-1185">Reference proteome</keyword>
<reference evidence="10 11" key="1">
    <citation type="submission" date="2017-09" db="EMBL/GenBank/DDBJ databases">
        <title>WGS assembly of Aquilegia coerulea Goldsmith.</title>
        <authorList>
            <person name="Hodges S."/>
            <person name="Kramer E."/>
            <person name="Nordborg M."/>
            <person name="Tomkins J."/>
            <person name="Borevitz J."/>
            <person name="Derieg N."/>
            <person name="Yan J."/>
            <person name="Mihaltcheva S."/>
            <person name="Hayes R.D."/>
            <person name="Rokhsar D."/>
        </authorList>
    </citation>
    <scope>NUCLEOTIDE SEQUENCE [LARGE SCALE GENOMIC DNA]</scope>
    <source>
        <strain evidence="11">cv. Goldsmith</strain>
    </source>
</reference>
<dbReference type="GO" id="GO:0012505">
    <property type="term" value="C:endomembrane system"/>
    <property type="evidence" value="ECO:0007669"/>
    <property type="project" value="UniProtKB-SubCell"/>
</dbReference>
<comment type="similarity">
    <text evidence="2">Belongs to the SWEET sugar transporter family.</text>
</comment>
<keyword evidence="5 9" id="KW-0812">Transmembrane</keyword>
<keyword evidence="7 9" id="KW-1133">Transmembrane helix</keyword>
<dbReference type="PANTHER" id="PTHR10791">
    <property type="entry name" value="RAG1-ACTIVATING PROTEIN 1"/>
    <property type="match status" value="1"/>
</dbReference>
<dbReference type="PANTHER" id="PTHR10791:SF28">
    <property type="entry name" value="BIDIRECTIONAL SUGAR TRANSPORTER SWEET3"/>
    <property type="match status" value="1"/>
</dbReference>
<evidence type="ECO:0000256" key="5">
    <source>
        <dbReference type="ARBA" id="ARBA00022692"/>
    </source>
</evidence>
<evidence type="ECO:0000313" key="10">
    <source>
        <dbReference type="EMBL" id="PIA61490.1"/>
    </source>
</evidence>
<dbReference type="InterPro" id="IPR047664">
    <property type="entry name" value="SWEET"/>
</dbReference>
<dbReference type="GO" id="GO:0016020">
    <property type="term" value="C:membrane"/>
    <property type="evidence" value="ECO:0007669"/>
    <property type="project" value="InterPro"/>
</dbReference>
<evidence type="ECO:0000256" key="2">
    <source>
        <dbReference type="ARBA" id="ARBA00007809"/>
    </source>
</evidence>
<proteinExistence type="inferred from homology"/>
<evidence type="ECO:0000256" key="8">
    <source>
        <dbReference type="ARBA" id="ARBA00023136"/>
    </source>
</evidence>
<keyword evidence="8 9" id="KW-0472">Membrane</keyword>
<dbReference type="FunFam" id="1.20.1280.290:FF:000002">
    <property type="entry name" value="Bidirectional sugar transporter SWEET"/>
    <property type="match status" value="1"/>
</dbReference>
<feature type="transmembrane region" description="Helical" evidence="9">
    <location>
        <begin position="53"/>
        <end position="75"/>
    </location>
</feature>
<keyword evidence="6" id="KW-0677">Repeat</keyword>
<evidence type="ECO:0000256" key="1">
    <source>
        <dbReference type="ARBA" id="ARBA00004127"/>
    </source>
</evidence>
<name>A0A2G5F0J5_AQUCA</name>
<keyword evidence="3" id="KW-0813">Transport</keyword>
<dbReference type="Proteomes" id="UP000230069">
    <property type="component" value="Unassembled WGS sequence"/>
</dbReference>
<organism evidence="10 11">
    <name type="scientific">Aquilegia coerulea</name>
    <name type="common">Rocky mountain columbine</name>
    <dbReference type="NCBI Taxonomy" id="218851"/>
    <lineage>
        <taxon>Eukaryota</taxon>
        <taxon>Viridiplantae</taxon>
        <taxon>Streptophyta</taxon>
        <taxon>Embryophyta</taxon>
        <taxon>Tracheophyta</taxon>
        <taxon>Spermatophyta</taxon>
        <taxon>Magnoliopsida</taxon>
        <taxon>Ranunculales</taxon>
        <taxon>Ranunculaceae</taxon>
        <taxon>Thalictroideae</taxon>
        <taxon>Aquilegia</taxon>
    </lineage>
</organism>
<dbReference type="GO" id="GO:0051119">
    <property type="term" value="F:sugar transmembrane transporter activity"/>
    <property type="evidence" value="ECO:0007669"/>
    <property type="project" value="InterPro"/>
</dbReference>
<keyword evidence="4" id="KW-0762">Sugar transport</keyword>
<dbReference type="OrthoDB" id="409725at2759"/>
<dbReference type="EMBL" id="KZ305020">
    <property type="protein sequence ID" value="PIA61490.1"/>
    <property type="molecule type" value="Genomic_DNA"/>
</dbReference>
<feature type="transmembrane region" description="Helical" evidence="9">
    <location>
        <begin position="81"/>
        <end position="102"/>
    </location>
</feature>
<dbReference type="InParanoid" id="A0A2G5F0J5"/>
<comment type="subcellular location">
    <subcellularLocation>
        <location evidence="1">Endomembrane system</location>
        <topology evidence="1">Multi-pass membrane protein</topology>
    </subcellularLocation>
</comment>
<evidence type="ECO:0000256" key="9">
    <source>
        <dbReference type="SAM" id="Phobius"/>
    </source>
</evidence>
<evidence type="ECO:0000256" key="4">
    <source>
        <dbReference type="ARBA" id="ARBA00022597"/>
    </source>
</evidence>
<dbReference type="Gene3D" id="1.20.1280.290">
    <property type="match status" value="1"/>
</dbReference>
<dbReference type="AlphaFoldDB" id="A0A2G5F0J5"/>
<dbReference type="Pfam" id="PF03083">
    <property type="entry name" value="MtN3_slv"/>
    <property type="match status" value="1"/>
</dbReference>